<comment type="caution">
    <text evidence="1">The sequence shown here is derived from an EMBL/GenBank/DDBJ whole genome shotgun (WGS) entry which is preliminary data.</text>
</comment>
<dbReference type="EMBL" id="JANTQA010000032">
    <property type="protein sequence ID" value="KAJ3440287.1"/>
    <property type="molecule type" value="Genomic_DNA"/>
</dbReference>
<proteinExistence type="predicted"/>
<evidence type="ECO:0000313" key="1">
    <source>
        <dbReference type="EMBL" id="KAJ3440287.1"/>
    </source>
</evidence>
<protein>
    <submittedName>
        <fullName evidence="1">Uncharacterized protein</fullName>
    </submittedName>
</protein>
<reference evidence="1" key="1">
    <citation type="submission" date="2022-08" db="EMBL/GenBank/DDBJ databases">
        <title>Novel sulphate-reducing endosymbionts in the free-living metamonad Anaeramoeba.</title>
        <authorList>
            <person name="Jerlstrom-Hultqvist J."/>
            <person name="Cepicka I."/>
            <person name="Gallot-Lavallee L."/>
            <person name="Salas-Leiva D."/>
            <person name="Curtis B.A."/>
            <person name="Zahonova K."/>
            <person name="Pipaliya S."/>
            <person name="Dacks J."/>
            <person name="Roger A.J."/>
        </authorList>
    </citation>
    <scope>NUCLEOTIDE SEQUENCE</scope>
    <source>
        <strain evidence="1">Busselton2</strain>
    </source>
</reference>
<gene>
    <name evidence="1" type="ORF">M0812_16344</name>
</gene>
<dbReference type="AlphaFoldDB" id="A0AAV7ZHT3"/>
<organism evidence="1 2">
    <name type="scientific">Anaeramoeba flamelloides</name>
    <dbReference type="NCBI Taxonomy" id="1746091"/>
    <lineage>
        <taxon>Eukaryota</taxon>
        <taxon>Metamonada</taxon>
        <taxon>Anaeramoebidae</taxon>
        <taxon>Anaeramoeba</taxon>
    </lineage>
</organism>
<accession>A0AAV7ZHT3</accession>
<name>A0AAV7ZHT3_9EUKA</name>
<evidence type="ECO:0000313" key="2">
    <source>
        <dbReference type="Proteomes" id="UP001146793"/>
    </source>
</evidence>
<dbReference type="Proteomes" id="UP001146793">
    <property type="component" value="Unassembled WGS sequence"/>
</dbReference>
<sequence>MEKAMPPMSQGLKLQSIWSKTLFGKENYGKGSELVFQLMETVKNKWKFHDIAEKRRVTCLYEWDELVNGLSIDF</sequence>